<organism evidence="1 2">
    <name type="scientific">Rahnella inusitata</name>
    <dbReference type="NCBI Taxonomy" id="58169"/>
    <lineage>
        <taxon>Bacteria</taxon>
        <taxon>Pseudomonadati</taxon>
        <taxon>Pseudomonadota</taxon>
        <taxon>Gammaproteobacteria</taxon>
        <taxon>Enterobacterales</taxon>
        <taxon>Yersiniaceae</taxon>
        <taxon>Rahnella</taxon>
    </lineage>
</organism>
<evidence type="ECO:0000313" key="2">
    <source>
        <dbReference type="Proteomes" id="UP000284119"/>
    </source>
</evidence>
<proteinExistence type="predicted"/>
<sequence>MAKGYYLVIGDKTTCGGKIIGGDPSHTLMGKAIVREQEQVTCGKVPGIFVIVGPIPANSIHGRKFAGTLHSQSSCPCQARFIPSITTKTYER</sequence>
<protein>
    <submittedName>
        <fullName evidence="1">PAAR domain-containing protein</fullName>
    </submittedName>
</protein>
<dbReference type="Proteomes" id="UP000284119">
    <property type="component" value="Unassembled WGS sequence"/>
</dbReference>
<dbReference type="EMBL" id="RAHG01000015">
    <property type="protein sequence ID" value="RJT09551.1"/>
    <property type="molecule type" value="Genomic_DNA"/>
</dbReference>
<gene>
    <name evidence="1" type="ORF">D5396_20860</name>
</gene>
<dbReference type="CDD" id="cd14744">
    <property type="entry name" value="PAAR_CT_2"/>
    <property type="match status" value="1"/>
</dbReference>
<keyword evidence="2" id="KW-1185">Reference proteome</keyword>
<name>A0ABX9NUF6_9GAMM</name>
<dbReference type="Pfam" id="PF05488">
    <property type="entry name" value="PAAR_motif"/>
    <property type="match status" value="1"/>
</dbReference>
<accession>A0ABX9NUF6</accession>
<dbReference type="InterPro" id="IPR008727">
    <property type="entry name" value="PAAR_motif"/>
</dbReference>
<comment type="caution">
    <text evidence="1">The sequence shown here is derived from an EMBL/GenBank/DDBJ whole genome shotgun (WGS) entry which is preliminary data.</text>
</comment>
<reference evidence="1 2" key="1">
    <citation type="submission" date="2018-09" db="EMBL/GenBank/DDBJ databases">
        <authorList>
            <person name="Le Fleche-Mateos A."/>
        </authorList>
    </citation>
    <scope>NUCLEOTIDE SEQUENCE [LARGE SCALE GENOMIC DNA]</scope>
    <source>
        <strain evidence="1 2">DSM 30078</strain>
    </source>
</reference>
<evidence type="ECO:0000313" key="1">
    <source>
        <dbReference type="EMBL" id="RJT09551.1"/>
    </source>
</evidence>